<dbReference type="Proteomes" id="UP000053411">
    <property type="component" value="Unassembled WGS sequence"/>
</dbReference>
<evidence type="ECO:0008006" key="4">
    <source>
        <dbReference type="Google" id="ProtNLM"/>
    </source>
</evidence>
<feature type="transmembrane region" description="Helical" evidence="1">
    <location>
        <begin position="24"/>
        <end position="46"/>
    </location>
</feature>
<dbReference type="AlphaFoldDB" id="A0A0D2KVW8"/>
<dbReference type="EMBL" id="KN848066">
    <property type="protein sequence ID" value="KIY00879.1"/>
    <property type="molecule type" value="Genomic_DNA"/>
</dbReference>
<dbReference type="PANTHER" id="PTHR37992">
    <property type="entry name" value="EXPRESSED PROTEIN"/>
    <property type="match status" value="1"/>
</dbReference>
<feature type="transmembrane region" description="Helical" evidence="1">
    <location>
        <begin position="137"/>
        <end position="154"/>
    </location>
</feature>
<dbReference type="GeneID" id="27709291"/>
<reference evidence="2 3" key="1">
    <citation type="submission" date="2015-01" db="EMBL/GenBank/DDBJ databases">
        <title>The Genome Sequence of Fonsecaea multimorphosa CBS 102226.</title>
        <authorList>
            <consortium name="The Broad Institute Genomics Platform"/>
            <person name="Cuomo C."/>
            <person name="de Hoog S."/>
            <person name="Gorbushina A."/>
            <person name="Stielow B."/>
            <person name="Teixiera M."/>
            <person name="Abouelleil A."/>
            <person name="Chapman S.B."/>
            <person name="Priest M."/>
            <person name="Young S.K."/>
            <person name="Wortman J."/>
            <person name="Nusbaum C."/>
            <person name="Birren B."/>
        </authorList>
    </citation>
    <scope>NUCLEOTIDE SEQUENCE [LARGE SCALE GENOMIC DNA]</scope>
    <source>
        <strain evidence="2 3">CBS 102226</strain>
    </source>
</reference>
<feature type="transmembrane region" description="Helical" evidence="1">
    <location>
        <begin position="192"/>
        <end position="215"/>
    </location>
</feature>
<dbReference type="OrthoDB" id="3342455at2759"/>
<sequence length="295" mass="33235">MSANLPAIDNPFAKREEFTQKNLIAYKILTIVSWLLLVIFGAIYTFQRPTDCKHHRHCHTIWGQNNHNPTGFSVNSVLTSIYWVVVLIFQAHYVRFLWSAEKENVTNAANVGSHFILHNLLTFGFIMLWVRSYFWQGELLLIVNLFNLTALYFAHPTTPLIIHMPIVSAPLAWNYVAILWDGAAMVPGATKLPARIVANIFIWGILMLGGFFLAVFKDYTMGFELAILALSLALGQLATKVVAFQWIFAFIIAGILFVLSLAVGAPKLFGADRSHRHEGAIVSEDRERAPLLDDH</sequence>
<name>A0A0D2KVW8_9EURO</name>
<dbReference type="VEuPathDB" id="FungiDB:Z520_03545"/>
<feature type="transmembrane region" description="Helical" evidence="1">
    <location>
        <begin position="160"/>
        <end position="180"/>
    </location>
</feature>
<dbReference type="Pfam" id="PF08611">
    <property type="entry name" value="DUF1774"/>
    <property type="match status" value="1"/>
</dbReference>
<dbReference type="RefSeq" id="XP_016635001.1">
    <property type="nucleotide sequence ID" value="XM_016774055.1"/>
</dbReference>
<evidence type="ECO:0000313" key="2">
    <source>
        <dbReference type="EMBL" id="KIY00879.1"/>
    </source>
</evidence>
<proteinExistence type="predicted"/>
<dbReference type="STRING" id="1442371.A0A0D2KVW8"/>
<keyword evidence="1" id="KW-0472">Membrane</keyword>
<dbReference type="PANTHER" id="PTHR37992:SF1">
    <property type="entry name" value="DUF1774-DOMAIN-CONTAINING PROTEIN"/>
    <property type="match status" value="1"/>
</dbReference>
<keyword evidence="1" id="KW-1133">Transmembrane helix</keyword>
<organism evidence="2 3">
    <name type="scientific">Fonsecaea multimorphosa CBS 102226</name>
    <dbReference type="NCBI Taxonomy" id="1442371"/>
    <lineage>
        <taxon>Eukaryota</taxon>
        <taxon>Fungi</taxon>
        <taxon>Dikarya</taxon>
        <taxon>Ascomycota</taxon>
        <taxon>Pezizomycotina</taxon>
        <taxon>Eurotiomycetes</taxon>
        <taxon>Chaetothyriomycetidae</taxon>
        <taxon>Chaetothyriales</taxon>
        <taxon>Herpotrichiellaceae</taxon>
        <taxon>Fonsecaea</taxon>
    </lineage>
</organism>
<evidence type="ECO:0000256" key="1">
    <source>
        <dbReference type="SAM" id="Phobius"/>
    </source>
</evidence>
<feature type="transmembrane region" description="Helical" evidence="1">
    <location>
        <begin position="72"/>
        <end position="91"/>
    </location>
</feature>
<accession>A0A0D2KVW8</accession>
<dbReference type="InterPro" id="IPR013920">
    <property type="entry name" value="DUF1774_fun"/>
</dbReference>
<gene>
    <name evidence="2" type="ORF">Z520_03545</name>
</gene>
<feature type="transmembrane region" description="Helical" evidence="1">
    <location>
        <begin position="246"/>
        <end position="265"/>
    </location>
</feature>
<evidence type="ECO:0000313" key="3">
    <source>
        <dbReference type="Proteomes" id="UP000053411"/>
    </source>
</evidence>
<keyword evidence="3" id="KW-1185">Reference proteome</keyword>
<keyword evidence="1" id="KW-0812">Transmembrane</keyword>
<feature type="transmembrane region" description="Helical" evidence="1">
    <location>
        <begin position="221"/>
        <end position="239"/>
    </location>
</feature>
<feature type="transmembrane region" description="Helical" evidence="1">
    <location>
        <begin position="111"/>
        <end position="130"/>
    </location>
</feature>
<protein>
    <recommendedName>
        <fullName evidence="4">ATP synthase F0</fullName>
    </recommendedName>
</protein>